<feature type="chain" id="PRO_5045493606" evidence="1">
    <location>
        <begin position="29"/>
        <end position="77"/>
    </location>
</feature>
<proteinExistence type="predicted"/>
<evidence type="ECO:0000256" key="1">
    <source>
        <dbReference type="SAM" id="SignalP"/>
    </source>
</evidence>
<feature type="signal peptide" evidence="1">
    <location>
        <begin position="1"/>
        <end position="28"/>
    </location>
</feature>
<dbReference type="EMBL" id="JBEZNA010000100">
    <property type="protein sequence ID" value="MEU9581103.1"/>
    <property type="molecule type" value="Genomic_DNA"/>
</dbReference>
<dbReference type="RefSeq" id="WP_359277434.1">
    <property type="nucleotide sequence ID" value="NZ_JBEZNA010000100.1"/>
</dbReference>
<evidence type="ECO:0000313" key="2">
    <source>
        <dbReference type="EMBL" id="MEU9581103.1"/>
    </source>
</evidence>
<gene>
    <name evidence="2" type="ORF">AB0D95_28180</name>
</gene>
<name>A0ABV3EYG9_9ACTN</name>
<keyword evidence="1" id="KW-0732">Signal</keyword>
<comment type="caution">
    <text evidence="2">The sequence shown here is derived from an EMBL/GenBank/DDBJ whole genome shotgun (WGS) entry which is preliminary data.</text>
</comment>
<dbReference type="Proteomes" id="UP001551584">
    <property type="component" value="Unassembled WGS sequence"/>
</dbReference>
<sequence>MNKKTSRAAAVGAAALIAAALTGGQASADEAGPGRITSVQQLQESILRAAAHERETAAGAELGTGTIGKAVDLTSSV</sequence>
<accession>A0ABV3EYG9</accession>
<keyword evidence="3" id="KW-1185">Reference proteome</keyword>
<reference evidence="2 3" key="1">
    <citation type="submission" date="2024-06" db="EMBL/GenBank/DDBJ databases">
        <title>The Natural Products Discovery Center: Release of the First 8490 Sequenced Strains for Exploring Actinobacteria Biosynthetic Diversity.</title>
        <authorList>
            <person name="Kalkreuter E."/>
            <person name="Kautsar S.A."/>
            <person name="Yang D."/>
            <person name="Bader C.D."/>
            <person name="Teijaro C.N."/>
            <person name="Fluegel L."/>
            <person name="Davis C.M."/>
            <person name="Simpson J.R."/>
            <person name="Lauterbach L."/>
            <person name="Steele A.D."/>
            <person name="Gui C."/>
            <person name="Meng S."/>
            <person name="Li G."/>
            <person name="Viehrig K."/>
            <person name="Ye F."/>
            <person name="Su P."/>
            <person name="Kiefer A.F."/>
            <person name="Nichols A."/>
            <person name="Cepeda A.J."/>
            <person name="Yan W."/>
            <person name="Fan B."/>
            <person name="Jiang Y."/>
            <person name="Adhikari A."/>
            <person name="Zheng C.-J."/>
            <person name="Schuster L."/>
            <person name="Cowan T.M."/>
            <person name="Smanski M.J."/>
            <person name="Chevrette M.G."/>
            <person name="De Carvalho L.P.S."/>
            <person name="Shen B."/>
        </authorList>
    </citation>
    <scope>NUCLEOTIDE SEQUENCE [LARGE SCALE GENOMIC DNA]</scope>
    <source>
        <strain evidence="2 3">NPDC048117</strain>
    </source>
</reference>
<evidence type="ECO:0000313" key="3">
    <source>
        <dbReference type="Proteomes" id="UP001551584"/>
    </source>
</evidence>
<protein>
    <submittedName>
        <fullName evidence="2">Uncharacterized protein</fullName>
    </submittedName>
</protein>
<organism evidence="2 3">
    <name type="scientific">Streptomyces chilikensis</name>
    <dbReference type="NCBI Taxonomy" id="1194079"/>
    <lineage>
        <taxon>Bacteria</taxon>
        <taxon>Bacillati</taxon>
        <taxon>Actinomycetota</taxon>
        <taxon>Actinomycetes</taxon>
        <taxon>Kitasatosporales</taxon>
        <taxon>Streptomycetaceae</taxon>
        <taxon>Streptomyces</taxon>
    </lineage>
</organism>